<dbReference type="RefSeq" id="WP_259095014.1">
    <property type="nucleotide sequence ID" value="NZ_CP130454.1"/>
</dbReference>
<accession>A0ABT2ELX5</accession>
<dbReference type="InterPro" id="IPR028994">
    <property type="entry name" value="Integrin_alpha_N"/>
</dbReference>
<organism evidence="2 3">
    <name type="scientific">Candidatus Fervidibacter sacchari</name>
    <dbReference type="NCBI Taxonomy" id="1448929"/>
    <lineage>
        <taxon>Bacteria</taxon>
        <taxon>Candidatus Fervidibacterota</taxon>
        <taxon>Candidatus Fervidibacter</taxon>
    </lineage>
</organism>
<keyword evidence="1" id="KW-0472">Membrane</keyword>
<protein>
    <recommendedName>
        <fullName evidence="4">VCBS repeat-containing protein</fullName>
    </recommendedName>
</protein>
<dbReference type="SUPFAM" id="SSF69318">
    <property type="entry name" value="Integrin alpha N-terminal domain"/>
    <property type="match status" value="1"/>
</dbReference>
<name>A0ABT2ELX5_9BACT</name>
<feature type="transmembrane region" description="Helical" evidence="1">
    <location>
        <begin position="6"/>
        <end position="28"/>
    </location>
</feature>
<sequence>MRERFVLLAIFCISASLLVSGVIVGLFFRLRDQPIKSQLLPLKTIEWTFPSKVNWLAPVDLDADGRSELLVEDENRRLWWAGWDGKKPLFEPVPIQTPKAVRHPSGVWIRQSFVVDKLDQIFVAAEGSSVCIVTRSENGWQKVLITAKALHSTWQSVHEVSTVLDLDGDGNANDVLVLTDFQTLEWWQRQRDGKLVLRDRLKLPKRCSYLLRWEGLLGWVGWGLMLPGFPSPAFVSAERGKLRWRGTFASRFLWTDADIDGDGLKDRIEWVEWRNNKEELFVRFANGIMQTLKLPEECSVAVQDLDGDGQAEILMSGFAKSTHHDLLQKLMLWSFDRKTRQWRRWRNETVYGLRTLSLQRLFGMAVERSKSGDWGLLTVAKRGNRLQFERLRLKETGWQSEVVATLPKVSGELDFSAAIWTGRDLLFIEDQNPAWLKVVREGVGTLRQEIFKLVGWKTLADAPITFLPHRIWGWHPKKRCWLLLGRALSTPSSYGGHWEVTKIGNEGEMAIMWWSMPDKVHIGLFREGIWQVGDIEKAFNCENSRIAPLYDGSRHWVVLNEGEKFLAVTIQ</sequence>
<reference evidence="2 3" key="1">
    <citation type="submission" date="2022-08" db="EMBL/GenBank/DDBJ databases">
        <title>Bacterial and archaeal communities from various locations to study Microbial Dark Matter (Phase II).</title>
        <authorList>
            <person name="Stepanauskas R."/>
        </authorList>
    </citation>
    <scope>NUCLEOTIDE SEQUENCE [LARGE SCALE GENOMIC DNA]</scope>
    <source>
        <strain evidence="2 3">PD1</strain>
    </source>
</reference>
<evidence type="ECO:0000313" key="2">
    <source>
        <dbReference type="EMBL" id="MCS3918947.1"/>
    </source>
</evidence>
<gene>
    <name evidence="2" type="ORF">M2350_001347</name>
</gene>
<evidence type="ECO:0008006" key="4">
    <source>
        <dbReference type="Google" id="ProtNLM"/>
    </source>
</evidence>
<keyword evidence="3" id="KW-1185">Reference proteome</keyword>
<keyword evidence="1" id="KW-0812">Transmembrane</keyword>
<keyword evidence="1" id="KW-1133">Transmembrane helix</keyword>
<evidence type="ECO:0000313" key="3">
    <source>
        <dbReference type="Proteomes" id="UP001204798"/>
    </source>
</evidence>
<evidence type="ECO:0000256" key="1">
    <source>
        <dbReference type="SAM" id="Phobius"/>
    </source>
</evidence>
<dbReference type="Proteomes" id="UP001204798">
    <property type="component" value="Unassembled WGS sequence"/>
</dbReference>
<dbReference type="EMBL" id="JANUCP010000002">
    <property type="protein sequence ID" value="MCS3918947.1"/>
    <property type="molecule type" value="Genomic_DNA"/>
</dbReference>
<comment type="caution">
    <text evidence="2">The sequence shown here is derived from an EMBL/GenBank/DDBJ whole genome shotgun (WGS) entry which is preliminary data.</text>
</comment>
<proteinExistence type="predicted"/>